<reference evidence="2 3" key="1">
    <citation type="submission" date="2017-11" db="EMBL/GenBank/DDBJ databases">
        <title>The genome of Rhizophagus clarus HR1 reveals common genetic basis of auxotrophy among arbuscular mycorrhizal fungi.</title>
        <authorList>
            <person name="Kobayashi Y."/>
        </authorList>
    </citation>
    <scope>NUCLEOTIDE SEQUENCE [LARGE SCALE GENOMIC DNA]</scope>
    <source>
        <strain evidence="2 3">HR1</strain>
    </source>
</reference>
<dbReference type="EMBL" id="BEXD01004034">
    <property type="protein sequence ID" value="GBC05845.1"/>
    <property type="molecule type" value="Genomic_DNA"/>
</dbReference>
<evidence type="ECO:0000313" key="2">
    <source>
        <dbReference type="EMBL" id="GBC05845.1"/>
    </source>
</evidence>
<protein>
    <submittedName>
        <fullName evidence="2">Uncharacterized protein</fullName>
    </submittedName>
</protein>
<sequence length="135" mass="15849">MFVFIFLSPEEAEYIYISAVLIRRSGFYLKSGTLIRSEPVPDETWALFEGPDEAQTSFKDPGRQNTVHLSKVRGWISRRNFEGLEPLLRQTSYLKAHGFLDANKRWGRIEVRDSKRKVEKRQREKSPKQVLTFEN</sequence>
<evidence type="ECO:0000256" key="1">
    <source>
        <dbReference type="SAM" id="MobiDB-lite"/>
    </source>
</evidence>
<accession>A0A2Z6S4R0</accession>
<dbReference type="Proteomes" id="UP000247702">
    <property type="component" value="Unassembled WGS sequence"/>
</dbReference>
<keyword evidence="3" id="KW-1185">Reference proteome</keyword>
<name>A0A2Z6S4R0_9GLOM</name>
<dbReference type="AlphaFoldDB" id="A0A2Z6S4R0"/>
<comment type="caution">
    <text evidence="2">The sequence shown here is derived from an EMBL/GenBank/DDBJ whole genome shotgun (WGS) entry which is preliminary data.</text>
</comment>
<gene>
    <name evidence="2" type="ORF">RclHR1_06470008</name>
</gene>
<proteinExistence type="predicted"/>
<evidence type="ECO:0000313" key="3">
    <source>
        <dbReference type="Proteomes" id="UP000247702"/>
    </source>
</evidence>
<organism evidence="2 3">
    <name type="scientific">Rhizophagus clarus</name>
    <dbReference type="NCBI Taxonomy" id="94130"/>
    <lineage>
        <taxon>Eukaryota</taxon>
        <taxon>Fungi</taxon>
        <taxon>Fungi incertae sedis</taxon>
        <taxon>Mucoromycota</taxon>
        <taxon>Glomeromycotina</taxon>
        <taxon>Glomeromycetes</taxon>
        <taxon>Glomerales</taxon>
        <taxon>Glomeraceae</taxon>
        <taxon>Rhizophagus</taxon>
    </lineage>
</organism>
<feature type="region of interest" description="Disordered" evidence="1">
    <location>
        <begin position="116"/>
        <end position="135"/>
    </location>
</feature>